<dbReference type="OrthoDB" id="1589813at2759"/>
<evidence type="ECO:0000256" key="1">
    <source>
        <dbReference type="SAM" id="Phobius"/>
    </source>
</evidence>
<reference evidence="2" key="1">
    <citation type="journal article" date="2021" name="bioRxiv">
        <title>Whole Genome Assembly and Annotation of Northern Wild Rice, Zizania palustris L., Supports a Whole Genome Duplication in the Zizania Genus.</title>
        <authorList>
            <person name="Haas M."/>
            <person name="Kono T."/>
            <person name="Macchietto M."/>
            <person name="Millas R."/>
            <person name="McGilp L."/>
            <person name="Shao M."/>
            <person name="Duquette J."/>
            <person name="Hirsch C.N."/>
            <person name="Kimball J."/>
        </authorList>
    </citation>
    <scope>NUCLEOTIDE SEQUENCE</scope>
    <source>
        <tissue evidence="2">Fresh leaf tissue</tissue>
    </source>
</reference>
<evidence type="ECO:0000313" key="3">
    <source>
        <dbReference type="Proteomes" id="UP000729402"/>
    </source>
</evidence>
<gene>
    <name evidence="2" type="ORF">GUJ93_ZPchr0008g12869</name>
</gene>
<reference evidence="2" key="2">
    <citation type="submission" date="2021-02" db="EMBL/GenBank/DDBJ databases">
        <authorList>
            <person name="Kimball J.A."/>
            <person name="Haas M.W."/>
            <person name="Macchietto M."/>
            <person name="Kono T."/>
            <person name="Duquette J."/>
            <person name="Shao M."/>
        </authorList>
    </citation>
    <scope>NUCLEOTIDE SEQUENCE</scope>
    <source>
        <tissue evidence="2">Fresh leaf tissue</tissue>
    </source>
</reference>
<dbReference type="EMBL" id="JAAALK010000290">
    <property type="protein sequence ID" value="KAG8044987.1"/>
    <property type="molecule type" value="Genomic_DNA"/>
</dbReference>
<dbReference type="PANTHER" id="PTHR31170:SF25">
    <property type="entry name" value="BNAA09G04570D PROTEIN"/>
    <property type="match status" value="1"/>
</dbReference>
<dbReference type="PANTHER" id="PTHR31170">
    <property type="entry name" value="BNAC04G53230D PROTEIN"/>
    <property type="match status" value="1"/>
</dbReference>
<sequence>MNYNRQAFSGLYKDVHRYCDRWWPRNKAALRRDYFASPWSVISVVVAALVVFLAATQAYFTVFPTLPKNDGCVRARR</sequence>
<feature type="transmembrane region" description="Helical" evidence="1">
    <location>
        <begin position="34"/>
        <end position="60"/>
    </location>
</feature>
<organism evidence="2 3">
    <name type="scientific">Zizania palustris</name>
    <name type="common">Northern wild rice</name>
    <dbReference type="NCBI Taxonomy" id="103762"/>
    <lineage>
        <taxon>Eukaryota</taxon>
        <taxon>Viridiplantae</taxon>
        <taxon>Streptophyta</taxon>
        <taxon>Embryophyta</taxon>
        <taxon>Tracheophyta</taxon>
        <taxon>Spermatophyta</taxon>
        <taxon>Magnoliopsida</taxon>
        <taxon>Liliopsida</taxon>
        <taxon>Poales</taxon>
        <taxon>Poaceae</taxon>
        <taxon>BOP clade</taxon>
        <taxon>Oryzoideae</taxon>
        <taxon>Oryzeae</taxon>
        <taxon>Zizaniinae</taxon>
        <taxon>Zizania</taxon>
    </lineage>
</organism>
<dbReference type="Pfam" id="PF03140">
    <property type="entry name" value="DUF247"/>
    <property type="match status" value="1"/>
</dbReference>
<evidence type="ECO:0000313" key="2">
    <source>
        <dbReference type="EMBL" id="KAG8044987.1"/>
    </source>
</evidence>
<keyword evidence="1" id="KW-0472">Membrane</keyword>
<protein>
    <submittedName>
        <fullName evidence="2">Uncharacterized protein</fullName>
    </submittedName>
</protein>
<keyword evidence="1" id="KW-1133">Transmembrane helix</keyword>
<keyword evidence="1" id="KW-0812">Transmembrane</keyword>
<name>A0A8J5UVK9_ZIZPA</name>
<accession>A0A8J5UVK9</accession>
<dbReference type="AlphaFoldDB" id="A0A8J5UVK9"/>
<dbReference type="Proteomes" id="UP000729402">
    <property type="component" value="Unassembled WGS sequence"/>
</dbReference>
<keyword evidence="3" id="KW-1185">Reference proteome</keyword>
<comment type="caution">
    <text evidence="2">The sequence shown here is derived from an EMBL/GenBank/DDBJ whole genome shotgun (WGS) entry which is preliminary data.</text>
</comment>
<proteinExistence type="predicted"/>
<dbReference type="InterPro" id="IPR004158">
    <property type="entry name" value="DUF247_pln"/>
</dbReference>